<dbReference type="PANTHER" id="PTHR10856:SF20">
    <property type="entry name" value="CORONIN-7"/>
    <property type="match status" value="1"/>
</dbReference>
<dbReference type="EnsemblMetazoa" id="XM_022807523">
    <property type="protein sequence ID" value="XP_022663258"/>
    <property type="gene ID" value="LOC111251170"/>
</dbReference>
<proteinExistence type="inferred from homology"/>
<dbReference type="Pfam" id="PF16300">
    <property type="entry name" value="WD40_4"/>
    <property type="match status" value="2"/>
</dbReference>
<comment type="function">
    <text evidence="7">F-actin regulator involved in anterograde Golgi to endosome transport: upon ubiquitination via 'Lys-33'-linked ubiquitin chains by the BCR(KLHL20) E3 ubiquitin ligase complex, interacts with EPS15 and localizes to the trans-Golgi network, where it promotes actin polymerization, thereby facilitating post-Golgi trafficking. May play a role in the maintenance of the Golgi apparatus morphology.</text>
</comment>
<dbReference type="InterPro" id="IPR015943">
    <property type="entry name" value="WD40/YVTN_repeat-like_dom_sf"/>
</dbReference>
<dbReference type="SMART" id="SM00320">
    <property type="entry name" value="WD40"/>
    <property type="match status" value="6"/>
</dbReference>
<dbReference type="SMART" id="SM01166">
    <property type="entry name" value="DUF1899"/>
    <property type="match status" value="2"/>
</dbReference>
<feature type="region of interest" description="Disordered" evidence="10">
    <location>
        <begin position="971"/>
        <end position="990"/>
    </location>
</feature>
<feature type="repeat" description="WD" evidence="8">
    <location>
        <begin position="75"/>
        <end position="117"/>
    </location>
</feature>
<dbReference type="EnsemblMetazoa" id="XM_022807521">
    <property type="protein sequence ID" value="XP_022663256"/>
    <property type="gene ID" value="LOC111251170"/>
</dbReference>
<dbReference type="InterPro" id="IPR036322">
    <property type="entry name" value="WD40_repeat_dom_sf"/>
</dbReference>
<dbReference type="InterPro" id="IPR019775">
    <property type="entry name" value="WD40_repeat_CS"/>
</dbReference>
<dbReference type="Pfam" id="PF08953">
    <property type="entry name" value="DUF1899"/>
    <property type="match status" value="2"/>
</dbReference>
<dbReference type="OMA" id="TIMYMEV"/>
<evidence type="ECO:0000256" key="7">
    <source>
        <dbReference type="ARBA" id="ARBA00024838"/>
    </source>
</evidence>
<dbReference type="InterPro" id="IPR001680">
    <property type="entry name" value="WD40_rpt"/>
</dbReference>
<feature type="compositionally biased region" description="Low complexity" evidence="10">
    <location>
        <begin position="487"/>
        <end position="500"/>
    </location>
</feature>
<feature type="domain" description="DUF1899" evidence="11">
    <location>
        <begin position="3"/>
        <end position="66"/>
    </location>
</feature>
<dbReference type="FunFam" id="2.130.10.10:FF:001013">
    <property type="entry name" value="Coronin"/>
    <property type="match status" value="1"/>
</dbReference>
<reference evidence="12" key="1">
    <citation type="submission" date="2021-01" db="UniProtKB">
        <authorList>
            <consortium name="EnsemblMetazoa"/>
        </authorList>
    </citation>
    <scope>IDENTIFICATION</scope>
</reference>
<dbReference type="PRINTS" id="PR00320">
    <property type="entry name" value="GPROTEINBRPT"/>
</dbReference>
<evidence type="ECO:0000256" key="10">
    <source>
        <dbReference type="SAM" id="MobiDB-lite"/>
    </source>
</evidence>
<evidence type="ECO:0000256" key="5">
    <source>
        <dbReference type="ARBA" id="ARBA00022737"/>
    </source>
</evidence>
<comment type="subcellular location">
    <subcellularLocation>
        <location evidence="1">Cytoplasm</location>
    </subcellularLocation>
</comment>
<feature type="region of interest" description="Disordered" evidence="10">
    <location>
        <begin position="436"/>
        <end position="520"/>
    </location>
</feature>
<evidence type="ECO:0000313" key="12">
    <source>
        <dbReference type="EnsemblMetazoa" id="XP_022663259"/>
    </source>
</evidence>
<dbReference type="RefSeq" id="XP_022663259.1">
    <property type="nucleotide sequence ID" value="XM_022807524.1"/>
</dbReference>
<keyword evidence="4 8" id="KW-0853">WD repeat</keyword>
<dbReference type="SMART" id="SM01167">
    <property type="entry name" value="DUF1900"/>
    <property type="match status" value="2"/>
</dbReference>
<feature type="domain" description="DUF1899" evidence="11">
    <location>
        <begin position="521"/>
        <end position="587"/>
    </location>
</feature>
<dbReference type="Pfam" id="PF00400">
    <property type="entry name" value="WD40"/>
    <property type="match status" value="4"/>
</dbReference>
<feature type="repeat" description="WD" evidence="8">
    <location>
        <begin position="646"/>
        <end position="688"/>
    </location>
</feature>
<dbReference type="AlphaFoldDB" id="A0A7M7K8L6"/>
<evidence type="ECO:0000256" key="3">
    <source>
        <dbReference type="ARBA" id="ARBA00022490"/>
    </source>
</evidence>
<keyword evidence="13" id="KW-1185">Reference proteome</keyword>
<dbReference type="FunFam" id="2.130.10.10:FF:000076">
    <property type="entry name" value="Coronin"/>
    <property type="match status" value="1"/>
</dbReference>
<accession>A0A7M7K8L6</accession>
<comment type="similarity">
    <text evidence="2 9">Belongs to the WD repeat coronin family.</text>
</comment>
<dbReference type="KEGG" id="vde:111251170"/>
<dbReference type="EnsemblMetazoa" id="XM_022807524">
    <property type="protein sequence ID" value="XP_022663259"/>
    <property type="gene ID" value="LOC111251170"/>
</dbReference>
<dbReference type="Proteomes" id="UP000594260">
    <property type="component" value="Unplaced"/>
</dbReference>
<evidence type="ECO:0000256" key="8">
    <source>
        <dbReference type="PROSITE-ProRule" id="PRU00221"/>
    </source>
</evidence>
<feature type="repeat" description="WD" evidence="8">
    <location>
        <begin position="174"/>
        <end position="206"/>
    </location>
</feature>
<sequence>MFRFKSSKYKNAAPKVPKKDGWVSDINVGAPQSFGNHIKCSAAFKAFNVDNRGGGCLGILPLNDAGKKTRGVPLLHAHAEFVTDFDFCAYDDGLLATCSHDAYVKIWRVPTTLLTDTSQSNTPIDPLVTLKPSSNVCRLETVSWNPVVDCVLASSANNKIVLWDVSRATEIISFKDHEELVQSISWRADGSRLVSAGRDKTIRIWDHRKPDSCTVAESHANNRDSRVVWLGNSDHVLSSGLGANRERQVALRDIRNLSSPLKEYNGDSSLGIYLPLYDTDTNMLFLVAKGDITVNFWEVDTSKEPFMYECSKYLADVQTKGACLVPKRALSVMEGEVNRIQILTKDCIVPISYHVLRKTYRDFHADIFPDTRAPVPTMLARDWSEGKSSTKIPLLSLDPSKRTKDLTRFEHELGSGVPTQWLTADVGFTEIDGNRGSLIKKEGSEPLKERNSFMRQQTVAGDKPTLAPRPAPRTKLVPAKSVDESCNNKLNNNKDSQNGNRNNQSTGLDNKVKRQPSKGSGFKVRVSKYRHLNGNLGTRETQISNLPALCKTIPGESEGFRANSTRVAIPLATSGGHLAILEVVKRGRLNAGVLPSLICGANIMDFCWDPFDDSRIAIACDDGRIRVWSIPENGLTESLTEPDFELKGHKDKVTLLKFHPSAKDILASASQDQTILIWDLDQQVVVYELEGHTDQIFSMAWHPDGSLLATVCKDQKIRVYEPRTSSEPLMSGLGPSGTRGARVCWALGGTHLITTGFTKVSERQITLYDASELTPIHTEGIDVSPAILIPFYDEDSSTLFLTGKGDTTIFCFEVLAEAPNFFPLSHFKCPGPHQNVSFLHKNACNVAQVEFATCFRLTSSTVEPLAFKVPRLRSEFFQDDLFPDTRITWKPTMTSKQFVDNCAKTPARISLKPVQMSQLSEAPEVARPPPKFATVGDNKATNYFEENDSSNKLRQELLMASLKQRMQYEDDEEILPQERMQGGEEAEWSD</sequence>
<dbReference type="GeneID" id="111251170"/>
<dbReference type="InterPro" id="IPR015048">
    <property type="entry name" value="DUF1899"/>
</dbReference>
<evidence type="ECO:0000256" key="9">
    <source>
        <dbReference type="RuleBase" id="RU280818"/>
    </source>
</evidence>
<dbReference type="RefSeq" id="XP_022663256.1">
    <property type="nucleotide sequence ID" value="XM_022807521.1"/>
</dbReference>
<dbReference type="OrthoDB" id="6475729at2759"/>
<name>A0A7M7K8L6_VARDE</name>
<dbReference type="InterPro" id="IPR015505">
    <property type="entry name" value="Coronin"/>
</dbReference>
<evidence type="ECO:0000256" key="6">
    <source>
        <dbReference type="ARBA" id="ARBA00023203"/>
    </source>
</evidence>
<dbReference type="GO" id="GO:0030036">
    <property type="term" value="P:actin cytoskeleton organization"/>
    <property type="evidence" value="ECO:0007669"/>
    <property type="project" value="UniProtKB-ARBA"/>
</dbReference>
<dbReference type="PROSITE" id="PS00678">
    <property type="entry name" value="WD_REPEATS_1"/>
    <property type="match status" value="1"/>
</dbReference>
<dbReference type="GO" id="GO:0003779">
    <property type="term" value="F:actin binding"/>
    <property type="evidence" value="ECO:0007669"/>
    <property type="project" value="UniProtKB-KW"/>
</dbReference>
<keyword evidence="6" id="KW-0009">Actin-binding</keyword>
<dbReference type="InterPro" id="IPR020472">
    <property type="entry name" value="WD40_PAC1"/>
</dbReference>
<dbReference type="PROSITE" id="PS50082">
    <property type="entry name" value="WD_REPEATS_2"/>
    <property type="match status" value="4"/>
</dbReference>
<dbReference type="PROSITE" id="PS50294">
    <property type="entry name" value="WD_REPEATS_REGION"/>
    <property type="match status" value="3"/>
</dbReference>
<dbReference type="FunCoup" id="A0A7M7K8L6">
    <property type="interactions" value="339"/>
</dbReference>
<dbReference type="CTD" id="31620"/>
<evidence type="ECO:0000256" key="2">
    <source>
        <dbReference type="ARBA" id="ARBA00009482"/>
    </source>
</evidence>
<dbReference type="InParanoid" id="A0A7M7K8L6"/>
<keyword evidence="5 9" id="KW-0677">Repeat</keyword>
<dbReference type="SUPFAM" id="SSF50978">
    <property type="entry name" value="WD40 repeat-like"/>
    <property type="match status" value="2"/>
</dbReference>
<dbReference type="RefSeq" id="XP_022663258.1">
    <property type="nucleotide sequence ID" value="XM_022807523.1"/>
</dbReference>
<protein>
    <recommendedName>
        <fullName evidence="9">Coronin</fullName>
    </recommendedName>
</protein>
<dbReference type="GO" id="GO:0005737">
    <property type="term" value="C:cytoplasm"/>
    <property type="evidence" value="ECO:0007669"/>
    <property type="project" value="UniProtKB-SubCell"/>
</dbReference>
<feature type="repeat" description="WD" evidence="8">
    <location>
        <begin position="689"/>
        <end position="730"/>
    </location>
</feature>
<feature type="compositionally biased region" description="Basic and acidic residues" evidence="10">
    <location>
        <begin position="439"/>
        <end position="452"/>
    </location>
</feature>
<evidence type="ECO:0000313" key="13">
    <source>
        <dbReference type="Proteomes" id="UP000594260"/>
    </source>
</evidence>
<evidence type="ECO:0000256" key="1">
    <source>
        <dbReference type="ARBA" id="ARBA00004496"/>
    </source>
</evidence>
<dbReference type="Gene3D" id="2.130.10.10">
    <property type="entry name" value="YVTN repeat-like/Quinoprotein amine dehydrogenase"/>
    <property type="match status" value="2"/>
</dbReference>
<keyword evidence="3" id="KW-0963">Cytoplasm</keyword>
<evidence type="ECO:0000256" key="4">
    <source>
        <dbReference type="ARBA" id="ARBA00022574"/>
    </source>
</evidence>
<evidence type="ECO:0000259" key="11">
    <source>
        <dbReference type="SMART" id="SM01166"/>
    </source>
</evidence>
<organism evidence="12 13">
    <name type="scientific">Varroa destructor</name>
    <name type="common">Honeybee mite</name>
    <dbReference type="NCBI Taxonomy" id="109461"/>
    <lineage>
        <taxon>Eukaryota</taxon>
        <taxon>Metazoa</taxon>
        <taxon>Ecdysozoa</taxon>
        <taxon>Arthropoda</taxon>
        <taxon>Chelicerata</taxon>
        <taxon>Arachnida</taxon>
        <taxon>Acari</taxon>
        <taxon>Parasitiformes</taxon>
        <taxon>Mesostigmata</taxon>
        <taxon>Gamasina</taxon>
        <taxon>Dermanyssoidea</taxon>
        <taxon>Varroidae</taxon>
        <taxon>Varroa</taxon>
    </lineage>
</organism>
<dbReference type="PANTHER" id="PTHR10856">
    <property type="entry name" value="CORONIN"/>
    <property type="match status" value="1"/>
</dbReference>